<protein>
    <recommendedName>
        <fullName evidence="1">Nudix hydrolase domain-containing protein</fullName>
    </recommendedName>
</protein>
<evidence type="ECO:0000313" key="2">
    <source>
        <dbReference type="EMBL" id="CAD8885930.1"/>
    </source>
</evidence>
<dbReference type="Gene3D" id="3.90.79.10">
    <property type="entry name" value="Nucleoside Triphosphate Pyrophosphohydrolase"/>
    <property type="match status" value="1"/>
</dbReference>
<name>A0A7S1BI11_9STRA</name>
<proteinExistence type="predicted"/>
<feature type="domain" description="Nudix hydrolase" evidence="1">
    <location>
        <begin position="54"/>
        <end position="222"/>
    </location>
</feature>
<gene>
    <name evidence="2" type="ORF">CHYS00102_LOCUS13127</name>
</gene>
<dbReference type="SUPFAM" id="SSF55811">
    <property type="entry name" value="Nudix"/>
    <property type="match status" value="1"/>
</dbReference>
<accession>A0A7S1BI11</accession>
<dbReference type="InterPro" id="IPR015797">
    <property type="entry name" value="NUDIX_hydrolase-like_dom_sf"/>
</dbReference>
<dbReference type="EMBL" id="HBFR01018074">
    <property type="protein sequence ID" value="CAD8885930.1"/>
    <property type="molecule type" value="Transcribed_RNA"/>
</dbReference>
<sequence>MNLQLFLKADNDIDDIEPTHDLGDIIESKATAKESFTRKKYSLSRSLTDSTGKKWRLCAGVAVFNSSNEILVGKRIGMQNAWQAPQGGVDDASEENGHLAETVSDAAARELYEKMGLVVGRDVVAEECCLSGEDGEIMDGVRYETEGTESWLTKSGFAGQELHWRIFRCADGPGDSDPISIYKLEGQNGTAAEFSCARWKPVDEVMDAMWVNMRPPYESLCKLMRVIKRRWNQRCAALDFTGTWSRDNSLSTGLRRALIARGLSHEKACIEAEAPYIQSWRRASSKKNETTWRVTTFNKDGTSVRRVLDYRVGTDGWDEKFSAGSVLLGCLPKEVVVRRRTIFLAEPDAYPDPIAHCTISRTLIGMEETRRYLKGDRLINRRTLWSSLGIVPKVVSTEVFVKVNAE</sequence>
<reference evidence="2" key="1">
    <citation type="submission" date="2021-01" db="EMBL/GenBank/DDBJ databases">
        <authorList>
            <person name="Corre E."/>
            <person name="Pelletier E."/>
            <person name="Niang G."/>
            <person name="Scheremetjew M."/>
            <person name="Finn R."/>
            <person name="Kale V."/>
            <person name="Holt S."/>
            <person name="Cochrane G."/>
            <person name="Meng A."/>
            <person name="Brown T."/>
            <person name="Cohen L."/>
        </authorList>
    </citation>
    <scope>NUCLEOTIDE SEQUENCE</scope>
    <source>
        <strain evidence="2">308</strain>
    </source>
</reference>
<dbReference type="AlphaFoldDB" id="A0A7S1BI11"/>
<organism evidence="2">
    <name type="scientific">Corethron hystrix</name>
    <dbReference type="NCBI Taxonomy" id="216773"/>
    <lineage>
        <taxon>Eukaryota</taxon>
        <taxon>Sar</taxon>
        <taxon>Stramenopiles</taxon>
        <taxon>Ochrophyta</taxon>
        <taxon>Bacillariophyta</taxon>
        <taxon>Coscinodiscophyceae</taxon>
        <taxon>Corethrophycidae</taxon>
        <taxon>Corethrales</taxon>
        <taxon>Corethraceae</taxon>
        <taxon>Corethron</taxon>
    </lineage>
</organism>
<dbReference type="Pfam" id="PF00293">
    <property type="entry name" value="NUDIX"/>
    <property type="match status" value="1"/>
</dbReference>
<evidence type="ECO:0000259" key="1">
    <source>
        <dbReference type="PROSITE" id="PS51462"/>
    </source>
</evidence>
<dbReference type="InterPro" id="IPR000086">
    <property type="entry name" value="NUDIX_hydrolase_dom"/>
</dbReference>
<dbReference type="PROSITE" id="PS51462">
    <property type="entry name" value="NUDIX"/>
    <property type="match status" value="1"/>
</dbReference>